<comment type="caution">
    <text evidence="2">The sequence shown here is derived from an EMBL/GenBank/DDBJ whole genome shotgun (WGS) entry which is preliminary data.</text>
</comment>
<organism evidence="2 3">
    <name type="scientific">Streptomyces bluensis</name>
    <dbReference type="NCBI Taxonomy" id="33897"/>
    <lineage>
        <taxon>Bacteria</taxon>
        <taxon>Bacillati</taxon>
        <taxon>Actinomycetota</taxon>
        <taxon>Actinomycetes</taxon>
        <taxon>Kitasatosporales</taxon>
        <taxon>Streptomycetaceae</taxon>
        <taxon>Streptomyces</taxon>
    </lineage>
</organism>
<gene>
    <name evidence="2" type="ORF">ACFY1D_04090</name>
</gene>
<keyword evidence="3" id="KW-1185">Reference proteome</keyword>
<evidence type="ECO:0000313" key="3">
    <source>
        <dbReference type="Proteomes" id="UP001602058"/>
    </source>
</evidence>
<name>A0ABW6UD10_9ACTN</name>
<evidence type="ECO:0008006" key="4">
    <source>
        <dbReference type="Google" id="ProtNLM"/>
    </source>
</evidence>
<accession>A0ABW6UD10</accession>
<dbReference type="Proteomes" id="UP001602058">
    <property type="component" value="Unassembled WGS sequence"/>
</dbReference>
<keyword evidence="1" id="KW-0732">Signal</keyword>
<feature type="signal peptide" evidence="1">
    <location>
        <begin position="1"/>
        <end position="26"/>
    </location>
</feature>
<sequence length="172" mass="18128">MAKALCKAMCIAPVAAVVALMFPATAAADSPDPRLASPSIFSSATEGRFIAAATASPTSVTADVPPSWDFMFTTGFNYLGEGVYRANEAALSHGGEFHACISTTFTGNAQYALYEYDEGVNADEQVGSTRTQTAGGCETWDVDAYVDGDNNRAELYIVTNDPGASKTVTYYD</sequence>
<reference evidence="2 3" key="1">
    <citation type="submission" date="2024-10" db="EMBL/GenBank/DDBJ databases">
        <title>The Natural Products Discovery Center: Release of the First 8490 Sequenced Strains for Exploring Actinobacteria Biosynthetic Diversity.</title>
        <authorList>
            <person name="Kalkreuter E."/>
            <person name="Kautsar S.A."/>
            <person name="Yang D."/>
            <person name="Bader C.D."/>
            <person name="Teijaro C.N."/>
            <person name="Fluegel L."/>
            <person name="Davis C.M."/>
            <person name="Simpson J.R."/>
            <person name="Lauterbach L."/>
            <person name="Steele A.D."/>
            <person name="Gui C."/>
            <person name="Meng S."/>
            <person name="Li G."/>
            <person name="Viehrig K."/>
            <person name="Ye F."/>
            <person name="Su P."/>
            <person name="Kiefer A.F."/>
            <person name="Nichols A."/>
            <person name="Cepeda A.J."/>
            <person name="Yan W."/>
            <person name="Fan B."/>
            <person name="Jiang Y."/>
            <person name="Adhikari A."/>
            <person name="Zheng C.-J."/>
            <person name="Schuster L."/>
            <person name="Cowan T.M."/>
            <person name="Smanski M.J."/>
            <person name="Chevrette M.G."/>
            <person name="De Carvalho L.P.S."/>
            <person name="Shen B."/>
        </authorList>
    </citation>
    <scope>NUCLEOTIDE SEQUENCE [LARGE SCALE GENOMIC DNA]</scope>
    <source>
        <strain evidence="2 3">NPDC001390</strain>
    </source>
</reference>
<evidence type="ECO:0000313" key="2">
    <source>
        <dbReference type="EMBL" id="MFF4520633.1"/>
    </source>
</evidence>
<dbReference type="EMBL" id="JBIAWJ010000001">
    <property type="protein sequence ID" value="MFF4520633.1"/>
    <property type="molecule type" value="Genomic_DNA"/>
</dbReference>
<dbReference type="RefSeq" id="WP_387883478.1">
    <property type="nucleotide sequence ID" value="NZ_JBIAWJ010000001.1"/>
</dbReference>
<evidence type="ECO:0000256" key="1">
    <source>
        <dbReference type="SAM" id="SignalP"/>
    </source>
</evidence>
<proteinExistence type="predicted"/>
<feature type="chain" id="PRO_5045655725" description="Secreted protein" evidence="1">
    <location>
        <begin position="27"/>
        <end position="172"/>
    </location>
</feature>
<protein>
    <recommendedName>
        <fullName evidence="4">Secreted protein</fullName>
    </recommendedName>
</protein>